<dbReference type="EMBL" id="JBHTEB010000001">
    <property type="protein sequence ID" value="MFD0317814.1"/>
    <property type="molecule type" value="Genomic_DNA"/>
</dbReference>
<name>A0ABW2WFG6_9ACTN</name>
<dbReference type="PROSITE" id="PS51257">
    <property type="entry name" value="PROKAR_LIPOPROTEIN"/>
    <property type="match status" value="1"/>
</dbReference>
<accession>A0ABW2WFG6</accession>
<evidence type="ECO:0000313" key="2">
    <source>
        <dbReference type="EMBL" id="MFD0317814.1"/>
    </source>
</evidence>
<proteinExistence type="predicted"/>
<reference evidence="3" key="1">
    <citation type="journal article" date="2019" name="Int. J. Syst. Evol. Microbiol.">
        <title>The Global Catalogue of Microorganisms (GCM) 10K type strain sequencing project: providing services to taxonomists for standard genome sequencing and annotation.</title>
        <authorList>
            <consortium name="The Broad Institute Genomics Platform"/>
            <consortium name="The Broad Institute Genome Sequencing Center for Infectious Disease"/>
            <person name="Wu L."/>
            <person name="Ma J."/>
        </authorList>
    </citation>
    <scope>NUCLEOTIDE SEQUENCE [LARGE SCALE GENOMIC DNA]</scope>
    <source>
        <strain evidence="3">CGMCC 4.7400</strain>
    </source>
</reference>
<feature type="region of interest" description="Disordered" evidence="1">
    <location>
        <begin position="190"/>
        <end position="209"/>
    </location>
</feature>
<dbReference type="Proteomes" id="UP001597023">
    <property type="component" value="Unassembled WGS sequence"/>
</dbReference>
<organism evidence="2 3">
    <name type="scientific">Streptomyces flavalbus</name>
    <dbReference type="NCBI Taxonomy" id="2665155"/>
    <lineage>
        <taxon>Bacteria</taxon>
        <taxon>Bacillati</taxon>
        <taxon>Actinomycetota</taxon>
        <taxon>Actinomycetes</taxon>
        <taxon>Kitasatosporales</taxon>
        <taxon>Streptomycetaceae</taxon>
        <taxon>Streptomyces</taxon>
    </lineage>
</organism>
<protein>
    <recommendedName>
        <fullName evidence="4">Lipoprotein</fullName>
    </recommendedName>
</protein>
<evidence type="ECO:0008006" key="4">
    <source>
        <dbReference type="Google" id="ProtNLM"/>
    </source>
</evidence>
<evidence type="ECO:0000256" key="1">
    <source>
        <dbReference type="SAM" id="MobiDB-lite"/>
    </source>
</evidence>
<comment type="caution">
    <text evidence="2">The sequence shown here is derived from an EMBL/GenBank/DDBJ whole genome shotgun (WGS) entry which is preliminary data.</text>
</comment>
<keyword evidence="3" id="KW-1185">Reference proteome</keyword>
<sequence length="356" mass="37762">MGDRTDEETIITAIRKTLTATAVVGAVLAGTAACGTVEQLTAGQQLDAAFEKLGKEKSLSVELDLDTDERSLKALDASSDPEPGDELPDEVAELLSGVKISFTVQSKKPLDVSEEKDYVGMAFKVSAADGDLVEYRIIGDDLYIRTDAEALSETMGFPLPSPDDLPPEADGLKKALSGEWVTLDGKEMEDATAGLGDGEDEPSAEPSLDARTQKKLVKALRSTIAREVEFRTSDGDDGAEHVTATAPFRTLLTELVEEIEPLADKFPPGMELPTADDLKDAPNTKVTADFALNDGELTEVHVDLAKLAENAKVKKLGLKVRFEDGGTVTAPSGATELDVEDLLGGFAGAMMGAEDF</sequence>
<evidence type="ECO:0000313" key="3">
    <source>
        <dbReference type="Proteomes" id="UP001597023"/>
    </source>
</evidence>
<dbReference type="RefSeq" id="WP_381613752.1">
    <property type="nucleotide sequence ID" value="NZ_JBHTEB010000001.1"/>
</dbReference>
<gene>
    <name evidence="2" type="ORF">ACFQZ6_27085</name>
</gene>